<dbReference type="PRINTS" id="PR00080">
    <property type="entry name" value="SDRFAMILY"/>
</dbReference>
<dbReference type="RefSeq" id="XP_013384794.1">
    <property type="nucleotide sequence ID" value="XM_013529340.1"/>
</dbReference>
<dbReference type="PROSITE" id="PS00061">
    <property type="entry name" value="ADH_SHORT"/>
    <property type="match status" value="1"/>
</dbReference>
<dbReference type="STRING" id="7574.A0A1S3HIF6"/>
<sequence>MQLSLKAAMMSSSIYIPIALMAVWVSYRLFRKCHCDLRDKVVLITGASSGLGEACAHAFYKAGSRVILCARREAELKRVKQDLQNLKLAIETKEPSILTLDLSDLDSIPQRADHALKIHGQIDILVNNGGISYRGEAMETELGIHMSVMTVNYFGQIALTQALLPSMVSRDCGHIVAISSVQGKIAIPYRSAYAASKHAAQAYFDSLRAEVADKNIKVSVISPGYIKTNLSLNALQGDGTRYGVMDKTTETGMSPEYVASKVLKAVQEQKNELILAPFTVTVAVFLRTFCPSLYFSLMKKRAAHQKQDQCKQK</sequence>
<evidence type="ECO:0000256" key="1">
    <source>
        <dbReference type="ARBA" id="ARBA00006484"/>
    </source>
</evidence>
<dbReference type="InterPro" id="IPR036291">
    <property type="entry name" value="NAD(P)-bd_dom_sf"/>
</dbReference>
<dbReference type="GeneID" id="106154831"/>
<dbReference type="CDD" id="cd05332">
    <property type="entry name" value="11beta-HSD1_like_SDR_c"/>
    <property type="match status" value="1"/>
</dbReference>
<dbReference type="SUPFAM" id="SSF51735">
    <property type="entry name" value="NAD(P)-binding Rossmann-fold domains"/>
    <property type="match status" value="1"/>
</dbReference>
<dbReference type="FunCoup" id="A0A1S3HIF6">
    <property type="interactions" value="120"/>
</dbReference>
<dbReference type="Proteomes" id="UP000085678">
    <property type="component" value="Unplaced"/>
</dbReference>
<dbReference type="InParanoid" id="A0A1S3HIF6"/>
<keyword evidence="5" id="KW-0812">Transmembrane</keyword>
<name>A0A1S3HIF6_LINAN</name>
<dbReference type="GO" id="GO:0016020">
    <property type="term" value="C:membrane"/>
    <property type="evidence" value="ECO:0007669"/>
    <property type="project" value="TreeGrafter"/>
</dbReference>
<proteinExistence type="inferred from homology"/>
<dbReference type="PANTHER" id="PTHR44196">
    <property type="entry name" value="DEHYDROGENASE/REDUCTASE SDR FAMILY MEMBER 7B"/>
    <property type="match status" value="1"/>
</dbReference>
<keyword evidence="5" id="KW-0472">Membrane</keyword>
<comment type="function">
    <text evidence="3">Putative oxidoreductase.</text>
</comment>
<evidence type="ECO:0000256" key="2">
    <source>
        <dbReference type="ARBA" id="ARBA00023002"/>
    </source>
</evidence>
<feature type="transmembrane region" description="Helical" evidence="5">
    <location>
        <begin position="273"/>
        <end position="297"/>
    </location>
</feature>
<evidence type="ECO:0000313" key="6">
    <source>
        <dbReference type="Proteomes" id="UP000085678"/>
    </source>
</evidence>
<keyword evidence="5" id="KW-1133">Transmembrane helix</keyword>
<dbReference type="PIRSF" id="PIRSF000126">
    <property type="entry name" value="11-beta-HSD1"/>
    <property type="match status" value="1"/>
</dbReference>
<protein>
    <submittedName>
        <fullName evidence="7">Dehydrogenase/reductase SDR family protein 7-like isoform X1</fullName>
    </submittedName>
</protein>
<dbReference type="PANTHER" id="PTHR44196:SF1">
    <property type="entry name" value="DEHYDROGENASE_REDUCTASE SDR FAMILY MEMBER 7B"/>
    <property type="match status" value="1"/>
</dbReference>
<evidence type="ECO:0000313" key="7">
    <source>
        <dbReference type="RefSeq" id="XP_013384794.1"/>
    </source>
</evidence>
<evidence type="ECO:0000256" key="3">
    <source>
        <dbReference type="ARBA" id="ARBA00037096"/>
    </source>
</evidence>
<dbReference type="PRINTS" id="PR00081">
    <property type="entry name" value="GDHRDH"/>
</dbReference>
<dbReference type="InterPro" id="IPR020904">
    <property type="entry name" value="Sc_DH/Rdtase_CS"/>
</dbReference>
<dbReference type="OrthoDB" id="5307821at2759"/>
<comment type="similarity">
    <text evidence="1 4">Belongs to the short-chain dehydrogenases/reductases (SDR) family.</text>
</comment>
<dbReference type="KEGG" id="lak:106154831"/>
<dbReference type="InterPro" id="IPR002347">
    <property type="entry name" value="SDR_fam"/>
</dbReference>
<keyword evidence="6" id="KW-1185">Reference proteome</keyword>
<dbReference type="AlphaFoldDB" id="A0A1S3HIF6"/>
<dbReference type="Gene3D" id="3.40.50.720">
    <property type="entry name" value="NAD(P)-binding Rossmann-like Domain"/>
    <property type="match status" value="1"/>
</dbReference>
<evidence type="ECO:0000256" key="5">
    <source>
        <dbReference type="SAM" id="Phobius"/>
    </source>
</evidence>
<dbReference type="Pfam" id="PF00106">
    <property type="entry name" value="adh_short"/>
    <property type="match status" value="1"/>
</dbReference>
<evidence type="ECO:0000256" key="4">
    <source>
        <dbReference type="RuleBase" id="RU000363"/>
    </source>
</evidence>
<accession>A0A1S3HIF6</accession>
<dbReference type="GO" id="GO:0016491">
    <property type="term" value="F:oxidoreductase activity"/>
    <property type="evidence" value="ECO:0007669"/>
    <property type="project" value="UniProtKB-KW"/>
</dbReference>
<reference evidence="7" key="1">
    <citation type="submission" date="2025-08" db="UniProtKB">
        <authorList>
            <consortium name="RefSeq"/>
        </authorList>
    </citation>
    <scope>IDENTIFICATION</scope>
    <source>
        <tissue evidence="7">Gonads</tissue>
    </source>
</reference>
<dbReference type="NCBIfam" id="NF004825">
    <property type="entry name" value="PRK06181.1"/>
    <property type="match status" value="1"/>
</dbReference>
<keyword evidence="2" id="KW-0560">Oxidoreductase</keyword>
<organism evidence="6 7">
    <name type="scientific">Lingula anatina</name>
    <name type="common">Brachiopod</name>
    <name type="synonym">Lingula unguis</name>
    <dbReference type="NCBI Taxonomy" id="7574"/>
    <lineage>
        <taxon>Eukaryota</taxon>
        <taxon>Metazoa</taxon>
        <taxon>Spiralia</taxon>
        <taxon>Lophotrochozoa</taxon>
        <taxon>Brachiopoda</taxon>
        <taxon>Linguliformea</taxon>
        <taxon>Lingulata</taxon>
        <taxon>Lingulida</taxon>
        <taxon>Linguloidea</taxon>
        <taxon>Lingulidae</taxon>
        <taxon>Lingula</taxon>
    </lineage>
</organism>
<gene>
    <name evidence="7" type="primary">LOC106154831</name>
</gene>